<dbReference type="InterPro" id="IPR027960">
    <property type="entry name" value="DUF4519"/>
</dbReference>
<dbReference type="Proteomes" id="UP000310200">
    <property type="component" value="Unassembled WGS sequence"/>
</dbReference>
<comment type="caution">
    <text evidence="5">The sequence shown here is derived from an EMBL/GenBank/DDBJ whole genome shotgun (WGS) entry which is preliminary data.</text>
</comment>
<proteinExistence type="predicted"/>
<dbReference type="Pfam" id="PF15012">
    <property type="entry name" value="DUF4519"/>
    <property type="match status" value="1"/>
</dbReference>
<dbReference type="Pfam" id="PF02815">
    <property type="entry name" value="MIR"/>
    <property type="match status" value="1"/>
</dbReference>
<dbReference type="PANTHER" id="PTHR46809:SF2">
    <property type="entry name" value="GH21273P"/>
    <property type="match status" value="1"/>
</dbReference>
<sequence>MRQLKGKTKETNKQKKERKKEFMENKQRMFTVVLPTQFLTLDRLVETELLPSLPSALIAMDYTVLFSSLVILLLYTNCIQAKGTNYVTCGSVLKLMNVDYNVRLHSHEVKYGSGSGQQSVTGTNVKEDGNSYWIVKAESGKQCIRGKPIRCGDTIRLEHIATKKNLHSHLVSSPLTGKQEVSAYGDHKGEGDSGDNWMLICQNDFWERDDTIMLKHIDTDKYLAVTGRTYSSPISGQVEVVGEYSPSSPHTQWSVMEGLFIHPNDFRAQHNQHTEL</sequence>
<evidence type="ECO:0000256" key="3">
    <source>
        <dbReference type="SAM" id="MobiDB-lite"/>
    </source>
</evidence>
<gene>
    <name evidence="5" type="ORF">DBV15_09457</name>
</gene>
<feature type="domain" description="MIR" evidence="4">
    <location>
        <begin position="203"/>
        <end position="258"/>
    </location>
</feature>
<evidence type="ECO:0000256" key="2">
    <source>
        <dbReference type="ARBA" id="ARBA00022737"/>
    </source>
</evidence>
<dbReference type="Gene3D" id="2.80.10.50">
    <property type="match status" value="1"/>
</dbReference>
<keyword evidence="2" id="KW-0677">Repeat</keyword>
<accession>A0A4S2KI55</accession>
<evidence type="ECO:0000313" key="5">
    <source>
        <dbReference type="EMBL" id="TGZ49221.1"/>
    </source>
</evidence>
<dbReference type="SMART" id="SM00472">
    <property type="entry name" value="MIR"/>
    <property type="match status" value="3"/>
</dbReference>
<feature type="domain" description="MIR" evidence="4">
    <location>
        <begin position="84"/>
        <end position="138"/>
    </location>
</feature>
<keyword evidence="6" id="KW-1185">Reference proteome</keyword>
<feature type="region of interest" description="Disordered" evidence="3">
    <location>
        <begin position="1"/>
        <end position="21"/>
    </location>
</feature>
<keyword evidence="1" id="KW-0732">Signal</keyword>
<dbReference type="CDD" id="cd23293">
    <property type="entry name" value="beta-trefoil_MIR_SDF2_meta"/>
    <property type="match status" value="1"/>
</dbReference>
<dbReference type="AlphaFoldDB" id="A0A4S2KI55"/>
<dbReference type="SUPFAM" id="SSF82109">
    <property type="entry name" value="MIR domain"/>
    <property type="match status" value="1"/>
</dbReference>
<evidence type="ECO:0000313" key="6">
    <source>
        <dbReference type="Proteomes" id="UP000310200"/>
    </source>
</evidence>
<dbReference type="PROSITE" id="PS50919">
    <property type="entry name" value="MIR"/>
    <property type="match status" value="3"/>
</dbReference>
<dbReference type="InterPro" id="IPR016093">
    <property type="entry name" value="MIR_motif"/>
</dbReference>
<feature type="domain" description="MIR" evidence="4">
    <location>
        <begin position="146"/>
        <end position="202"/>
    </location>
</feature>
<evidence type="ECO:0000256" key="1">
    <source>
        <dbReference type="ARBA" id="ARBA00022729"/>
    </source>
</evidence>
<protein>
    <submittedName>
        <fullName evidence="5">Stromal cell-derived factor 2</fullName>
    </submittedName>
</protein>
<name>A0A4S2KI55_9HYME</name>
<dbReference type="EMBL" id="QBLH01002194">
    <property type="protein sequence ID" value="TGZ49221.1"/>
    <property type="molecule type" value="Genomic_DNA"/>
</dbReference>
<dbReference type="STRING" id="300112.A0A4S2KI55"/>
<organism evidence="5 6">
    <name type="scientific">Temnothorax longispinosus</name>
    <dbReference type="NCBI Taxonomy" id="300112"/>
    <lineage>
        <taxon>Eukaryota</taxon>
        <taxon>Metazoa</taxon>
        <taxon>Ecdysozoa</taxon>
        <taxon>Arthropoda</taxon>
        <taxon>Hexapoda</taxon>
        <taxon>Insecta</taxon>
        <taxon>Pterygota</taxon>
        <taxon>Neoptera</taxon>
        <taxon>Endopterygota</taxon>
        <taxon>Hymenoptera</taxon>
        <taxon>Apocrita</taxon>
        <taxon>Aculeata</taxon>
        <taxon>Formicoidea</taxon>
        <taxon>Formicidae</taxon>
        <taxon>Myrmicinae</taxon>
        <taxon>Temnothorax</taxon>
    </lineage>
</organism>
<reference evidence="5 6" key="1">
    <citation type="journal article" date="2019" name="Philos. Trans. R. Soc. Lond., B, Biol. Sci.">
        <title>Ant behaviour and brain gene expression of defending hosts depend on the ecological success of the intruding social parasite.</title>
        <authorList>
            <person name="Kaur R."/>
            <person name="Stoldt M."/>
            <person name="Jongepier E."/>
            <person name="Feldmeyer B."/>
            <person name="Menzel F."/>
            <person name="Bornberg-Bauer E."/>
            <person name="Foitzik S."/>
        </authorList>
    </citation>
    <scope>NUCLEOTIDE SEQUENCE [LARGE SCALE GENOMIC DNA]</scope>
    <source>
        <tissue evidence="5">Whole body</tissue>
    </source>
</reference>
<feature type="compositionally biased region" description="Basic and acidic residues" evidence="3">
    <location>
        <begin position="7"/>
        <end position="21"/>
    </location>
</feature>
<dbReference type="PANTHER" id="PTHR46809">
    <property type="entry name" value="STROMAL CELL-DERIVED FACTOR 2-LIKE PROTEIN"/>
    <property type="match status" value="1"/>
</dbReference>
<dbReference type="InterPro" id="IPR036300">
    <property type="entry name" value="MIR_dom_sf"/>
</dbReference>
<evidence type="ECO:0000259" key="4">
    <source>
        <dbReference type="PROSITE" id="PS50919"/>
    </source>
</evidence>